<feature type="domain" description="Glycosyl transferase family 1" evidence="2">
    <location>
        <begin position="179"/>
        <end position="333"/>
    </location>
</feature>
<protein>
    <submittedName>
        <fullName evidence="4">Glycosyltransferase family 1 protein</fullName>
    </submittedName>
</protein>
<sequence>MKIGVNGRTFSVSEPGGAVQSALRLTTELIENTDHEVVLFGSDSLSDRFDVSVRSTGFHENQLWGVCWERAVLPRLVTISDIDVLYCPNGNAPLHNITTPVVMCIHDINAQKGMSSGVHRVYRQVTLPPASRNCDAIVTVSDFSRREITQRFEVDLDSVHVIYNGIDKYYLSESSSEPPDLPEDYILYVGAMNPRKNVNRLIRAYESIHKQIPHKLVLIGPQNKSVFKDMDINHFSQDIITPGFVPRKQLKYAYEHASIFAYPSLYEGFGLPPLEAMACGTPVVASDIDCFSEVLGNSALLVDPYRIDSISEGITQLLENDERAEMFRRRGKDRVKQFTWEKTRERLVNVFRQIVE</sequence>
<dbReference type="RefSeq" id="WP_151103438.1">
    <property type="nucleotide sequence ID" value="NZ_RQWK01000001.1"/>
</dbReference>
<dbReference type="CDD" id="cd03809">
    <property type="entry name" value="GT4_MtfB-like"/>
    <property type="match status" value="1"/>
</dbReference>
<comment type="caution">
    <text evidence="4">The sequence shown here is derived from an EMBL/GenBank/DDBJ whole genome shotgun (WGS) entry which is preliminary data.</text>
</comment>
<dbReference type="Pfam" id="PF13439">
    <property type="entry name" value="Glyco_transf_4"/>
    <property type="match status" value="1"/>
</dbReference>
<dbReference type="Proteomes" id="UP000326244">
    <property type="component" value="Unassembled WGS sequence"/>
</dbReference>
<evidence type="ECO:0000259" key="2">
    <source>
        <dbReference type="Pfam" id="PF00534"/>
    </source>
</evidence>
<organism evidence="4 5">
    <name type="scientific">Haloarcula hispanica</name>
    <dbReference type="NCBI Taxonomy" id="51589"/>
    <lineage>
        <taxon>Archaea</taxon>
        <taxon>Methanobacteriati</taxon>
        <taxon>Methanobacteriota</taxon>
        <taxon>Stenosarchaea group</taxon>
        <taxon>Halobacteria</taxon>
        <taxon>Halobacteriales</taxon>
        <taxon>Haloarculaceae</taxon>
        <taxon>Haloarcula</taxon>
    </lineage>
</organism>
<dbReference type="EMBL" id="RQWK01000001">
    <property type="protein sequence ID" value="KAA9409943.1"/>
    <property type="molecule type" value="Genomic_DNA"/>
</dbReference>
<evidence type="ECO:0000259" key="3">
    <source>
        <dbReference type="Pfam" id="PF13439"/>
    </source>
</evidence>
<dbReference type="InterPro" id="IPR028098">
    <property type="entry name" value="Glyco_trans_4-like_N"/>
</dbReference>
<accession>A0A5J5LKP5</accession>
<keyword evidence="1 4" id="KW-0808">Transferase</keyword>
<dbReference type="FunFam" id="3.40.50.2000:FF:000119">
    <property type="entry name" value="Glycosyl transferase group 1"/>
    <property type="match status" value="1"/>
</dbReference>
<dbReference type="SUPFAM" id="SSF53756">
    <property type="entry name" value="UDP-Glycosyltransferase/glycogen phosphorylase"/>
    <property type="match status" value="1"/>
</dbReference>
<dbReference type="PANTHER" id="PTHR46401">
    <property type="entry name" value="GLYCOSYLTRANSFERASE WBBK-RELATED"/>
    <property type="match status" value="1"/>
</dbReference>
<reference evidence="4 5" key="1">
    <citation type="submission" date="2018-11" db="EMBL/GenBank/DDBJ databases">
        <title>Genomic analysis of Haloarcula hispanica CBA1121.</title>
        <authorList>
            <person name="Kim Y.B."/>
            <person name="Roh S.W."/>
        </authorList>
    </citation>
    <scope>NUCLEOTIDE SEQUENCE [LARGE SCALE GENOMIC DNA]</scope>
    <source>
        <strain evidence="4 5">CBA1121</strain>
    </source>
</reference>
<feature type="domain" description="Glycosyltransferase subfamily 4-like N-terminal" evidence="3">
    <location>
        <begin position="15"/>
        <end position="167"/>
    </location>
</feature>
<evidence type="ECO:0000313" key="5">
    <source>
        <dbReference type="Proteomes" id="UP000326244"/>
    </source>
</evidence>
<gene>
    <name evidence="4" type="ORF">EGO51_09050</name>
</gene>
<dbReference type="InterPro" id="IPR001296">
    <property type="entry name" value="Glyco_trans_1"/>
</dbReference>
<dbReference type="PANTHER" id="PTHR46401:SF2">
    <property type="entry name" value="GLYCOSYLTRANSFERASE WBBK-RELATED"/>
    <property type="match status" value="1"/>
</dbReference>
<dbReference type="AlphaFoldDB" id="A0A5J5LKP5"/>
<proteinExistence type="predicted"/>
<evidence type="ECO:0000256" key="1">
    <source>
        <dbReference type="ARBA" id="ARBA00022679"/>
    </source>
</evidence>
<dbReference type="Gene3D" id="3.40.50.2000">
    <property type="entry name" value="Glycogen Phosphorylase B"/>
    <property type="match status" value="2"/>
</dbReference>
<dbReference type="Pfam" id="PF00534">
    <property type="entry name" value="Glycos_transf_1"/>
    <property type="match status" value="1"/>
</dbReference>
<name>A0A5J5LKP5_HALHI</name>
<evidence type="ECO:0000313" key="4">
    <source>
        <dbReference type="EMBL" id="KAA9409943.1"/>
    </source>
</evidence>
<dbReference type="GO" id="GO:0016757">
    <property type="term" value="F:glycosyltransferase activity"/>
    <property type="evidence" value="ECO:0007669"/>
    <property type="project" value="InterPro"/>
</dbReference>